<protein>
    <recommendedName>
        <fullName evidence="8">Transcriptional coactivator p15 (PC4) C-terminal domain-containing protein</fullName>
    </recommendedName>
</protein>
<dbReference type="EMBL" id="CP051139">
    <property type="protein sequence ID" value="QIW94903.1"/>
    <property type="molecule type" value="Genomic_DNA"/>
</dbReference>
<reference evidence="9 10" key="1">
    <citation type="journal article" date="2016" name="Sci. Rep.">
        <title>Peltaster fructicola genome reveals evolution from an invasive phytopathogen to an ectophytic parasite.</title>
        <authorList>
            <person name="Xu C."/>
            <person name="Chen H."/>
            <person name="Gleason M.L."/>
            <person name="Xu J.R."/>
            <person name="Liu H."/>
            <person name="Zhang R."/>
            <person name="Sun G."/>
        </authorList>
    </citation>
    <scope>NUCLEOTIDE SEQUENCE [LARGE SCALE GENOMIC DNA]</scope>
    <source>
        <strain evidence="9 10">LNHT1506</strain>
    </source>
</reference>
<dbReference type="InterPro" id="IPR045125">
    <property type="entry name" value="Sub1/Tcp4-like"/>
</dbReference>
<dbReference type="OrthoDB" id="2505440at2759"/>
<dbReference type="GO" id="GO:0003713">
    <property type="term" value="F:transcription coactivator activity"/>
    <property type="evidence" value="ECO:0007669"/>
    <property type="project" value="InterPro"/>
</dbReference>
<dbReference type="PANTHER" id="PTHR13215">
    <property type="entry name" value="RNA POLYMERASE II TRANSCRIPTIONAL COACTIVATOR"/>
    <property type="match status" value="1"/>
</dbReference>
<comment type="subcellular location">
    <subcellularLocation>
        <location evidence="1">Nucleus</location>
    </subcellularLocation>
</comment>
<feature type="region of interest" description="Disordered" evidence="7">
    <location>
        <begin position="124"/>
        <end position="162"/>
    </location>
</feature>
<dbReference type="Proteomes" id="UP000503462">
    <property type="component" value="Chromosome 1"/>
</dbReference>
<evidence type="ECO:0000313" key="10">
    <source>
        <dbReference type="Proteomes" id="UP000503462"/>
    </source>
</evidence>
<evidence type="ECO:0000256" key="7">
    <source>
        <dbReference type="SAM" id="MobiDB-lite"/>
    </source>
</evidence>
<feature type="compositionally biased region" description="Basic and acidic residues" evidence="7">
    <location>
        <begin position="152"/>
        <end position="162"/>
    </location>
</feature>
<organism evidence="9 10">
    <name type="scientific">Peltaster fructicola</name>
    <dbReference type="NCBI Taxonomy" id="286661"/>
    <lineage>
        <taxon>Eukaryota</taxon>
        <taxon>Fungi</taxon>
        <taxon>Dikarya</taxon>
        <taxon>Ascomycota</taxon>
        <taxon>Pezizomycotina</taxon>
        <taxon>Dothideomycetes</taxon>
        <taxon>Dothideomycetes incertae sedis</taxon>
        <taxon>Peltaster</taxon>
    </lineage>
</organism>
<evidence type="ECO:0000256" key="1">
    <source>
        <dbReference type="ARBA" id="ARBA00004123"/>
    </source>
</evidence>
<evidence type="ECO:0000256" key="6">
    <source>
        <dbReference type="ARBA" id="ARBA00023242"/>
    </source>
</evidence>
<keyword evidence="3" id="KW-0805">Transcription regulation</keyword>
<sequence length="162" mass="17670">MPKPLSRKRVASEDYESDGGFVEDAPKSKKSKATSEAGTGSFGQLKDEEGGDFWEITRTRRVQVSEFKGKTMISIREFYEKDGKMLPGKKGISLTLEQFNTVVELLPNVEGLLSSKGLVVNRPAYSNQQTSSSATDDATADEPDNAKSASKANHEATSDEED</sequence>
<feature type="region of interest" description="Disordered" evidence="7">
    <location>
        <begin position="1"/>
        <end position="50"/>
    </location>
</feature>
<name>A0A6H0XJL0_9PEZI</name>
<proteinExistence type="inferred from homology"/>
<comment type="similarity">
    <text evidence="2">Belongs to the transcriptional coactivator PC4 family.</text>
</comment>
<dbReference type="GO" id="GO:0060261">
    <property type="term" value="P:positive regulation of transcription initiation by RNA polymerase II"/>
    <property type="evidence" value="ECO:0007669"/>
    <property type="project" value="InterPro"/>
</dbReference>
<dbReference type="GO" id="GO:0003677">
    <property type="term" value="F:DNA binding"/>
    <property type="evidence" value="ECO:0007669"/>
    <property type="project" value="UniProtKB-KW"/>
</dbReference>
<dbReference type="SUPFAM" id="SSF54447">
    <property type="entry name" value="ssDNA-binding transcriptional regulator domain"/>
    <property type="match status" value="1"/>
</dbReference>
<keyword evidence="10" id="KW-1185">Reference proteome</keyword>
<dbReference type="Pfam" id="PF02229">
    <property type="entry name" value="PC4"/>
    <property type="match status" value="1"/>
</dbReference>
<evidence type="ECO:0000256" key="2">
    <source>
        <dbReference type="ARBA" id="ARBA00009001"/>
    </source>
</evidence>
<keyword evidence="5" id="KW-0804">Transcription</keyword>
<dbReference type="AlphaFoldDB" id="A0A6H0XJL0"/>
<evidence type="ECO:0000313" key="9">
    <source>
        <dbReference type="EMBL" id="QIW94903.1"/>
    </source>
</evidence>
<accession>A0A6H0XJL0</accession>
<keyword evidence="6" id="KW-0539">Nucleus</keyword>
<dbReference type="InterPro" id="IPR009044">
    <property type="entry name" value="ssDNA-bd_transcriptional_reg"/>
</dbReference>
<dbReference type="Gene3D" id="2.30.31.10">
    <property type="entry name" value="Transcriptional Coactivator Pc4, Chain A"/>
    <property type="match status" value="1"/>
</dbReference>
<evidence type="ECO:0000256" key="4">
    <source>
        <dbReference type="ARBA" id="ARBA00023125"/>
    </source>
</evidence>
<keyword evidence="4" id="KW-0238">DNA-binding</keyword>
<feature type="domain" description="Transcriptional coactivator p15 (PC4) C-terminal" evidence="8">
    <location>
        <begin position="54"/>
        <end position="104"/>
    </location>
</feature>
<evidence type="ECO:0000256" key="5">
    <source>
        <dbReference type="ARBA" id="ARBA00023163"/>
    </source>
</evidence>
<evidence type="ECO:0000256" key="3">
    <source>
        <dbReference type="ARBA" id="ARBA00023015"/>
    </source>
</evidence>
<dbReference type="GO" id="GO:0005634">
    <property type="term" value="C:nucleus"/>
    <property type="evidence" value="ECO:0007669"/>
    <property type="project" value="UniProtKB-SubCell"/>
</dbReference>
<gene>
    <name evidence="9" type="ORF">AMS68_000421</name>
</gene>
<dbReference type="InterPro" id="IPR003173">
    <property type="entry name" value="PC4_C"/>
</dbReference>
<evidence type="ECO:0000259" key="8">
    <source>
        <dbReference type="Pfam" id="PF02229"/>
    </source>
</evidence>